<protein>
    <submittedName>
        <fullName evidence="2">Uncharacterized protein</fullName>
    </submittedName>
</protein>
<accession>A0A2T6ZV18</accession>
<reference evidence="2 3" key="1">
    <citation type="submission" date="2017-04" db="EMBL/GenBank/DDBJ databases">
        <title>Draft genome sequence of Tuber borchii Vittad., a whitish edible truffle.</title>
        <authorList>
            <consortium name="DOE Joint Genome Institute"/>
            <person name="Murat C."/>
            <person name="Kuo A."/>
            <person name="Barry K.W."/>
            <person name="Clum A."/>
            <person name="Dockter R.B."/>
            <person name="Fauchery L."/>
            <person name="Iotti M."/>
            <person name="Kohler A."/>
            <person name="Labutti K."/>
            <person name="Lindquist E.A."/>
            <person name="Lipzen A."/>
            <person name="Ohm R.A."/>
            <person name="Wang M."/>
            <person name="Grigoriev I.V."/>
            <person name="Zambonelli A."/>
            <person name="Martin F.M."/>
        </authorList>
    </citation>
    <scope>NUCLEOTIDE SEQUENCE [LARGE SCALE GENOMIC DNA]</scope>
    <source>
        <strain evidence="2 3">Tbo3840</strain>
    </source>
</reference>
<dbReference type="AlphaFoldDB" id="A0A2T6ZV18"/>
<evidence type="ECO:0000313" key="2">
    <source>
        <dbReference type="EMBL" id="PUU79313.1"/>
    </source>
</evidence>
<sequence>MSNFPKYSCYVSSTIRKLKKTNFIYSEVEKVNIQHKKQAFVLYLVSYQDNLTEILITKNGSRVKAESLCSSAAGFLNFCLAVNGNYVKSVEIPWTKGISRAVANLSAQPSHSPAPLEGTVRQQRQNPMRQQTIHPTKPSRRCSAQVPIAERIRKKKKKPQCIAGVRNLMRETFGVDW</sequence>
<evidence type="ECO:0000256" key="1">
    <source>
        <dbReference type="SAM" id="MobiDB-lite"/>
    </source>
</evidence>
<dbReference type="Proteomes" id="UP000244722">
    <property type="component" value="Unassembled WGS sequence"/>
</dbReference>
<name>A0A2T6ZV18_TUBBO</name>
<organism evidence="2 3">
    <name type="scientific">Tuber borchii</name>
    <name type="common">White truffle</name>
    <dbReference type="NCBI Taxonomy" id="42251"/>
    <lineage>
        <taxon>Eukaryota</taxon>
        <taxon>Fungi</taxon>
        <taxon>Dikarya</taxon>
        <taxon>Ascomycota</taxon>
        <taxon>Pezizomycotina</taxon>
        <taxon>Pezizomycetes</taxon>
        <taxon>Pezizales</taxon>
        <taxon>Tuberaceae</taxon>
        <taxon>Tuber</taxon>
    </lineage>
</organism>
<feature type="region of interest" description="Disordered" evidence="1">
    <location>
        <begin position="108"/>
        <end position="142"/>
    </location>
</feature>
<feature type="compositionally biased region" description="Polar residues" evidence="1">
    <location>
        <begin position="120"/>
        <end position="134"/>
    </location>
</feature>
<comment type="caution">
    <text evidence="2">The sequence shown here is derived from an EMBL/GenBank/DDBJ whole genome shotgun (WGS) entry which is preliminary data.</text>
</comment>
<proteinExistence type="predicted"/>
<keyword evidence="3" id="KW-1185">Reference proteome</keyword>
<gene>
    <name evidence="2" type="ORF">B9Z19DRAFT_842188</name>
</gene>
<dbReference type="EMBL" id="NESQ01000095">
    <property type="protein sequence ID" value="PUU79313.1"/>
    <property type="molecule type" value="Genomic_DNA"/>
</dbReference>
<evidence type="ECO:0000313" key="3">
    <source>
        <dbReference type="Proteomes" id="UP000244722"/>
    </source>
</evidence>